<accession>A0A0H4IAC8</accession>
<evidence type="ECO:0000259" key="1">
    <source>
        <dbReference type="Pfam" id="PF03235"/>
    </source>
</evidence>
<dbReference type="EMBL" id="CP011494">
    <property type="protein sequence ID" value="AKO52002.1"/>
    <property type="molecule type" value="Genomic_DNA"/>
</dbReference>
<evidence type="ECO:0008006" key="5">
    <source>
        <dbReference type="Google" id="ProtNLM"/>
    </source>
</evidence>
<sequence>MAKKISGAEYPLAKIFSSEFEYAIPSYQRPYAWTVDQVSELFDDLYDFYCSEPGEGYFLGSIVLIKEEGKPAAEVIDGQQRLTTLTILLAALAARSAADDRALLKTYLVEAGNKYEQLAAKPRLTLRERDKDFFARYVQTLQFDELLELNPESLQNESRKNIQANARLLLNRIDRSFGGNTSSLEGFVGFLLQRCFLVAVSTPSQQSAFRVFSVMNSRGLDLQPTDIIKADIIGAIETTEEQELYNEKWEDMEVELGRGGFNDLFAYVRMLYAREKAKKALLEEFRQHVLSNVASPKALVDDVLEPYAEALSILRTASYQAEVDAQKINAYLRWLNRIDNSDWVPSAMLFLAQQKNRPDYVLWFMEKLERLAACLHLTARNVNERIERYSTLISSLMDTHNIDNPVQAVLLTESEKKAMRNVLNGDIYTLTARRRNYLILRLDSFLSDGAATYDASLLTIEHVLPQTVDEGSQWEIDWPESDEREAWVHRLANLVPLNKRRNSQAQNYDFDRKKNAYFKGRSGVSSYTLTTQVLNEQEWTPDVVLNRQEELMGLLAEKWELTAC</sequence>
<reference evidence="3 4" key="1">
    <citation type="submission" date="2015-05" db="EMBL/GenBank/DDBJ databases">
        <title>Complete genome of Marinobacter psychrophilus strain 20041T isolated from sea-ice of the Canadian Basin.</title>
        <authorList>
            <person name="Song L."/>
            <person name="Ren L."/>
            <person name="Yu Y."/>
            <person name="Wang X."/>
        </authorList>
    </citation>
    <scope>NUCLEOTIDE SEQUENCE [LARGE SCALE GENOMIC DNA]</scope>
    <source>
        <strain evidence="3 4">20041</strain>
    </source>
</reference>
<evidence type="ECO:0000313" key="3">
    <source>
        <dbReference type="EMBL" id="AKO52002.1"/>
    </source>
</evidence>
<gene>
    <name evidence="3" type="ORF">ABA45_05815</name>
</gene>
<keyword evidence="4" id="KW-1185">Reference proteome</keyword>
<protein>
    <recommendedName>
        <fullName evidence="5">DUF262 domain-containing protein</fullName>
    </recommendedName>
</protein>
<dbReference type="PANTHER" id="PTHR35149">
    <property type="entry name" value="SLL5132 PROTEIN"/>
    <property type="match status" value="1"/>
</dbReference>
<organism evidence="3 4">
    <name type="scientific">Marinobacter psychrophilus</name>
    <dbReference type="NCBI Taxonomy" id="330734"/>
    <lineage>
        <taxon>Bacteria</taxon>
        <taxon>Pseudomonadati</taxon>
        <taxon>Pseudomonadota</taxon>
        <taxon>Gammaproteobacteria</taxon>
        <taxon>Pseudomonadales</taxon>
        <taxon>Marinobacteraceae</taxon>
        <taxon>Marinobacter</taxon>
    </lineage>
</organism>
<dbReference type="InterPro" id="IPR011089">
    <property type="entry name" value="GmrSD_C"/>
</dbReference>
<proteinExistence type="predicted"/>
<dbReference type="PANTHER" id="PTHR35149:SF2">
    <property type="entry name" value="DUF262 DOMAIN-CONTAINING PROTEIN"/>
    <property type="match status" value="1"/>
</dbReference>
<dbReference type="Pfam" id="PF03235">
    <property type="entry name" value="GmrSD_N"/>
    <property type="match status" value="1"/>
</dbReference>
<dbReference type="STRING" id="330734.ABA45_05815"/>
<dbReference type="RefSeq" id="WP_048384703.1">
    <property type="nucleotide sequence ID" value="NZ_CP011494.1"/>
</dbReference>
<dbReference type="PATRIC" id="fig|330734.3.peg.1235"/>
<dbReference type="KEGG" id="mpq:ABA45_05815"/>
<dbReference type="InterPro" id="IPR004919">
    <property type="entry name" value="GmrSD_N"/>
</dbReference>
<evidence type="ECO:0000313" key="4">
    <source>
        <dbReference type="Proteomes" id="UP000036406"/>
    </source>
</evidence>
<feature type="domain" description="GmrSD restriction endonucleases C-terminal" evidence="2">
    <location>
        <begin position="418"/>
        <end position="552"/>
    </location>
</feature>
<evidence type="ECO:0000259" key="2">
    <source>
        <dbReference type="Pfam" id="PF07510"/>
    </source>
</evidence>
<dbReference type="AlphaFoldDB" id="A0A0H4IAC8"/>
<dbReference type="Proteomes" id="UP000036406">
    <property type="component" value="Chromosome"/>
</dbReference>
<dbReference type="Pfam" id="PF07510">
    <property type="entry name" value="GmrSD_C"/>
    <property type="match status" value="1"/>
</dbReference>
<name>A0A0H4IAC8_9GAMM</name>
<feature type="domain" description="GmrSD restriction endonucleases N-terminal" evidence="1">
    <location>
        <begin position="13"/>
        <end position="232"/>
    </location>
</feature>